<organism evidence="2 3">
    <name type="scientific">Natronosalvus rutilus</name>
    <dbReference type="NCBI Taxonomy" id="2953753"/>
    <lineage>
        <taxon>Archaea</taxon>
        <taxon>Methanobacteriati</taxon>
        <taxon>Methanobacteriota</taxon>
        <taxon>Stenosarchaea group</taxon>
        <taxon>Halobacteria</taxon>
        <taxon>Halobacteriales</taxon>
        <taxon>Natrialbaceae</taxon>
        <taxon>Natronosalvus</taxon>
    </lineage>
</organism>
<dbReference type="InterPro" id="IPR007462">
    <property type="entry name" value="COV1-like"/>
</dbReference>
<keyword evidence="3" id="KW-1185">Reference proteome</keyword>
<proteinExistence type="predicted"/>
<evidence type="ECO:0000256" key="1">
    <source>
        <dbReference type="SAM" id="Phobius"/>
    </source>
</evidence>
<dbReference type="Pfam" id="PF04367">
    <property type="entry name" value="DUF502"/>
    <property type="match status" value="1"/>
</dbReference>
<feature type="transmembrane region" description="Helical" evidence="1">
    <location>
        <begin position="57"/>
        <end position="79"/>
    </location>
</feature>
<keyword evidence="1" id="KW-1133">Transmembrane helix</keyword>
<protein>
    <submittedName>
        <fullName evidence="2">DUF502 domain-containing protein</fullName>
    </submittedName>
</protein>
<keyword evidence="1" id="KW-0812">Transmembrane</keyword>
<dbReference type="EMBL" id="CP100355">
    <property type="protein sequence ID" value="UTF54358.1"/>
    <property type="molecule type" value="Genomic_DNA"/>
</dbReference>
<sequence>MNALSSRLRRWFVNGVVITIPIIVTLIVLVVVLRFLLGLLSPAIAGVDYLWDDEPSTAVMQALTILALLVFFLLVGLAAEYTPGTYLSRRFHRTFETIPGVGTVYTSVRQASNVLVDDEVDQFEDVKLVEFPHRGAHVLGFLTADTPTAIEESADAGDMQTVMIPLGPNPMTNGFIVHVPDEAVSDVDVSVEEAVRMTATLGVASNGVDEDR</sequence>
<reference evidence="2" key="1">
    <citation type="submission" date="2022-06" db="EMBL/GenBank/DDBJ databases">
        <title>Diverse halophilic archaea isolated from saline environments.</title>
        <authorList>
            <person name="Cui H.-L."/>
        </authorList>
    </citation>
    <scope>NUCLEOTIDE SEQUENCE</scope>
    <source>
        <strain evidence="2">WLHS1</strain>
    </source>
</reference>
<dbReference type="PANTHER" id="PTHR31876">
    <property type="entry name" value="COV-LIKE PROTEIN 1"/>
    <property type="match status" value="1"/>
</dbReference>
<dbReference type="PANTHER" id="PTHR31876:SF26">
    <property type="entry name" value="PROTEIN LIKE COV 2"/>
    <property type="match status" value="1"/>
</dbReference>
<evidence type="ECO:0000313" key="2">
    <source>
        <dbReference type="EMBL" id="UTF54358.1"/>
    </source>
</evidence>
<dbReference type="Proteomes" id="UP001056855">
    <property type="component" value="Chromosome"/>
</dbReference>
<dbReference type="GeneID" id="73289080"/>
<dbReference type="RefSeq" id="WP_254159002.1">
    <property type="nucleotide sequence ID" value="NZ_CP100355.1"/>
</dbReference>
<keyword evidence="1" id="KW-0472">Membrane</keyword>
<dbReference type="AlphaFoldDB" id="A0A9E7SXS4"/>
<gene>
    <name evidence="2" type="ORF">NGM29_03500</name>
</gene>
<name>A0A9E7SXS4_9EURY</name>
<dbReference type="KEGG" id="sawl:NGM29_03500"/>
<evidence type="ECO:0000313" key="3">
    <source>
        <dbReference type="Proteomes" id="UP001056855"/>
    </source>
</evidence>
<feature type="transmembrane region" description="Helical" evidence="1">
    <location>
        <begin position="12"/>
        <end position="37"/>
    </location>
</feature>
<accession>A0A9E7SXS4</accession>